<dbReference type="InterPro" id="IPR000742">
    <property type="entry name" value="EGF"/>
</dbReference>
<dbReference type="SUPFAM" id="SSF57196">
    <property type="entry name" value="EGF/Laminin"/>
    <property type="match status" value="1"/>
</dbReference>
<feature type="domain" description="EGF-like" evidence="2">
    <location>
        <begin position="2"/>
        <end position="42"/>
    </location>
</feature>
<dbReference type="EMBL" id="JANEYF010005041">
    <property type="protein sequence ID" value="KAJ8929362.1"/>
    <property type="molecule type" value="Genomic_DNA"/>
</dbReference>
<accession>A0AAV8WSX7</accession>
<reference evidence="3" key="1">
    <citation type="journal article" date="2023" name="Insect Mol. Biol.">
        <title>Genome sequencing provides insights into the evolution of gene families encoding plant cell wall-degrading enzymes in longhorned beetles.</title>
        <authorList>
            <person name="Shin N.R."/>
            <person name="Okamura Y."/>
            <person name="Kirsch R."/>
            <person name="Pauchet Y."/>
        </authorList>
    </citation>
    <scope>NUCLEOTIDE SEQUENCE</scope>
    <source>
        <strain evidence="3">RBIC_L_NR</strain>
    </source>
</reference>
<comment type="caution">
    <text evidence="3">The sequence shown here is derived from an EMBL/GenBank/DDBJ whole genome shotgun (WGS) entry which is preliminary data.</text>
</comment>
<keyword evidence="1" id="KW-0245">EGF-like domain</keyword>
<gene>
    <name evidence="3" type="ORF">NQ314_017966</name>
</gene>
<evidence type="ECO:0000259" key="2">
    <source>
        <dbReference type="PROSITE" id="PS50026"/>
    </source>
</evidence>
<comment type="caution">
    <text evidence="1">Lacks conserved residue(s) required for the propagation of feature annotation.</text>
</comment>
<evidence type="ECO:0000313" key="4">
    <source>
        <dbReference type="Proteomes" id="UP001162156"/>
    </source>
</evidence>
<feature type="non-terminal residue" evidence="3">
    <location>
        <position position="1"/>
    </location>
</feature>
<organism evidence="3 4">
    <name type="scientific">Rhamnusium bicolor</name>
    <dbReference type="NCBI Taxonomy" id="1586634"/>
    <lineage>
        <taxon>Eukaryota</taxon>
        <taxon>Metazoa</taxon>
        <taxon>Ecdysozoa</taxon>
        <taxon>Arthropoda</taxon>
        <taxon>Hexapoda</taxon>
        <taxon>Insecta</taxon>
        <taxon>Pterygota</taxon>
        <taxon>Neoptera</taxon>
        <taxon>Endopterygota</taxon>
        <taxon>Coleoptera</taxon>
        <taxon>Polyphaga</taxon>
        <taxon>Cucujiformia</taxon>
        <taxon>Chrysomeloidea</taxon>
        <taxon>Cerambycidae</taxon>
        <taxon>Lepturinae</taxon>
        <taxon>Rhagiini</taxon>
        <taxon>Rhamnusium</taxon>
    </lineage>
</organism>
<dbReference type="AlphaFoldDB" id="A0AAV8WSX7"/>
<dbReference type="PROSITE" id="PS50026">
    <property type="entry name" value="EGF_3"/>
    <property type="match status" value="1"/>
</dbReference>
<evidence type="ECO:0000313" key="3">
    <source>
        <dbReference type="EMBL" id="KAJ8929362.1"/>
    </source>
</evidence>
<protein>
    <recommendedName>
        <fullName evidence="2">EGF-like domain-containing protein</fullName>
    </recommendedName>
</protein>
<dbReference type="Gene3D" id="2.10.25.10">
    <property type="entry name" value="Laminin"/>
    <property type="match status" value="1"/>
</dbReference>
<keyword evidence="4" id="KW-1185">Reference proteome</keyword>
<sequence>KKRDICKTNNPCMHNGSCIQISQQPGYKCRCEGTGYFGLRCSRALAGIMGSNPRRPVTLAKFATL</sequence>
<feature type="disulfide bond" evidence="1">
    <location>
        <begin position="12"/>
        <end position="29"/>
    </location>
</feature>
<evidence type="ECO:0000256" key="1">
    <source>
        <dbReference type="PROSITE-ProRule" id="PRU00076"/>
    </source>
</evidence>
<dbReference type="SMART" id="SM00181">
    <property type="entry name" value="EGF"/>
    <property type="match status" value="1"/>
</dbReference>
<dbReference type="Pfam" id="PF00008">
    <property type="entry name" value="EGF"/>
    <property type="match status" value="1"/>
</dbReference>
<dbReference type="CDD" id="cd00054">
    <property type="entry name" value="EGF_CA"/>
    <property type="match status" value="1"/>
</dbReference>
<proteinExistence type="predicted"/>
<dbReference type="Proteomes" id="UP001162156">
    <property type="component" value="Unassembled WGS sequence"/>
</dbReference>
<keyword evidence="1" id="KW-1015">Disulfide bond</keyword>
<name>A0AAV8WSX7_9CUCU</name>